<accession>A0A7R9CSN3</accession>
<keyword evidence="1" id="KW-1133">Transmembrane helix</keyword>
<dbReference type="EMBL" id="OD001124">
    <property type="protein sequence ID" value="CAD7400718.1"/>
    <property type="molecule type" value="Genomic_DNA"/>
</dbReference>
<gene>
    <name evidence="2" type="ORF">TPSB3V08_LOCUS2739</name>
</gene>
<protein>
    <submittedName>
        <fullName evidence="2">Uncharacterized protein</fullName>
    </submittedName>
</protein>
<sequence>MSVYIDNNGDAEGNYTVVALLEDTSDDGTVATWSMQPVGYFQYNTTTGAANLPVRATSLLLALGTTCLVYLVMTGERE</sequence>
<reference evidence="2" key="1">
    <citation type="submission" date="2020-11" db="EMBL/GenBank/DDBJ databases">
        <authorList>
            <person name="Tran Van P."/>
        </authorList>
    </citation>
    <scope>NUCLEOTIDE SEQUENCE</scope>
</reference>
<evidence type="ECO:0000313" key="2">
    <source>
        <dbReference type="EMBL" id="CAD7400718.1"/>
    </source>
</evidence>
<proteinExistence type="predicted"/>
<feature type="transmembrane region" description="Helical" evidence="1">
    <location>
        <begin position="52"/>
        <end position="73"/>
    </location>
</feature>
<name>A0A7R9CSN3_TIMPO</name>
<evidence type="ECO:0000256" key="1">
    <source>
        <dbReference type="SAM" id="Phobius"/>
    </source>
</evidence>
<dbReference type="AlphaFoldDB" id="A0A7R9CSN3"/>
<organism evidence="2">
    <name type="scientific">Timema poppense</name>
    <name type="common">Walking stick</name>
    <dbReference type="NCBI Taxonomy" id="170557"/>
    <lineage>
        <taxon>Eukaryota</taxon>
        <taxon>Metazoa</taxon>
        <taxon>Ecdysozoa</taxon>
        <taxon>Arthropoda</taxon>
        <taxon>Hexapoda</taxon>
        <taxon>Insecta</taxon>
        <taxon>Pterygota</taxon>
        <taxon>Neoptera</taxon>
        <taxon>Polyneoptera</taxon>
        <taxon>Phasmatodea</taxon>
        <taxon>Timematodea</taxon>
        <taxon>Timematoidea</taxon>
        <taxon>Timematidae</taxon>
        <taxon>Timema</taxon>
    </lineage>
</organism>
<keyword evidence="1" id="KW-0472">Membrane</keyword>
<keyword evidence="1" id="KW-0812">Transmembrane</keyword>